<dbReference type="GO" id="GO:0005886">
    <property type="term" value="C:plasma membrane"/>
    <property type="evidence" value="ECO:0007669"/>
    <property type="project" value="TreeGrafter"/>
</dbReference>
<name>A0AAN6VD85_9PEZI</name>
<keyword evidence="1" id="KW-0472">Membrane</keyword>
<keyword evidence="1" id="KW-0812">Transmembrane</keyword>
<organism evidence="2 3">
    <name type="scientific">Chaetomidium leptoderma</name>
    <dbReference type="NCBI Taxonomy" id="669021"/>
    <lineage>
        <taxon>Eukaryota</taxon>
        <taxon>Fungi</taxon>
        <taxon>Dikarya</taxon>
        <taxon>Ascomycota</taxon>
        <taxon>Pezizomycotina</taxon>
        <taxon>Sordariomycetes</taxon>
        <taxon>Sordariomycetidae</taxon>
        <taxon>Sordariales</taxon>
        <taxon>Chaetomiaceae</taxon>
        <taxon>Chaetomidium</taxon>
    </lineage>
</organism>
<dbReference type="InterPro" id="IPR044089">
    <property type="entry name" value="Alr1-like"/>
</dbReference>
<reference evidence="2" key="1">
    <citation type="journal article" date="2023" name="Mol. Phylogenet. Evol.">
        <title>Genome-scale phylogeny and comparative genomics of the fungal order Sordariales.</title>
        <authorList>
            <person name="Hensen N."/>
            <person name="Bonometti L."/>
            <person name="Westerberg I."/>
            <person name="Brannstrom I.O."/>
            <person name="Guillou S."/>
            <person name="Cros-Aarteil S."/>
            <person name="Calhoun S."/>
            <person name="Haridas S."/>
            <person name="Kuo A."/>
            <person name="Mondo S."/>
            <person name="Pangilinan J."/>
            <person name="Riley R."/>
            <person name="LaButti K."/>
            <person name="Andreopoulos B."/>
            <person name="Lipzen A."/>
            <person name="Chen C."/>
            <person name="Yan M."/>
            <person name="Daum C."/>
            <person name="Ng V."/>
            <person name="Clum A."/>
            <person name="Steindorff A."/>
            <person name="Ohm R.A."/>
            <person name="Martin F."/>
            <person name="Silar P."/>
            <person name="Natvig D.O."/>
            <person name="Lalanne C."/>
            <person name="Gautier V."/>
            <person name="Ament-Velasquez S.L."/>
            <person name="Kruys A."/>
            <person name="Hutchinson M.I."/>
            <person name="Powell A.J."/>
            <person name="Barry K."/>
            <person name="Miller A.N."/>
            <person name="Grigoriev I.V."/>
            <person name="Debuchy R."/>
            <person name="Gladieux P."/>
            <person name="Hiltunen Thoren M."/>
            <person name="Johannesson H."/>
        </authorList>
    </citation>
    <scope>NUCLEOTIDE SEQUENCE</scope>
    <source>
        <strain evidence="2">CBS 538.74</strain>
    </source>
</reference>
<protein>
    <submittedName>
        <fullName evidence="2">Uncharacterized protein</fullName>
    </submittedName>
</protein>
<dbReference type="InterPro" id="IPR002523">
    <property type="entry name" value="MgTranspt_CorA/ZnTranspt_ZntB"/>
</dbReference>
<keyword evidence="1" id="KW-1133">Transmembrane helix</keyword>
<dbReference type="GO" id="GO:0015095">
    <property type="term" value="F:magnesium ion transmembrane transporter activity"/>
    <property type="evidence" value="ECO:0007669"/>
    <property type="project" value="InterPro"/>
</dbReference>
<dbReference type="GO" id="GO:0010961">
    <property type="term" value="P:intracellular magnesium ion homeostasis"/>
    <property type="evidence" value="ECO:0007669"/>
    <property type="project" value="TreeGrafter"/>
</dbReference>
<dbReference type="PANTHER" id="PTHR21535:SF55">
    <property type="entry name" value="MAGNESIUM TRANSPORTER ALR1-RELATED"/>
    <property type="match status" value="1"/>
</dbReference>
<sequence>MASQQALLPRYKLHINLGYLEVLVKLGQLQQPDLHDPTADRPQSWNLHDHAVATLDGDIATIPLEQDTTQTRHDPNRFGFFSSALECTIHASQFGNLVLPDEDISSLFNFHNEDNNADGVWWLNVNNPSPAEVRVICMAFGIHPLTMEDIDTKETREKIELFPSYYFASFRLSKVLQQPDRIKYTPFNVYLVVFREGTISFSFAPNNHASEVRSRIAMMKEHRSTSNDWICYAIIDDIVDTFAPEIARIERETAAIKEQMYITRPSDHQAFLWQISRARKDVLSLLRLLDGKADVLGASYTPTTSKSTKTAPSHYLTRLSIDGIEQGNQTNALLSRLNVIATVLFGMNFRVPGQDQGDDLYAFWAIMAGVALSAIAGLLPAARWRKLL</sequence>
<dbReference type="CDD" id="cd12829">
    <property type="entry name" value="Alr1p-like"/>
    <property type="match status" value="1"/>
</dbReference>
<comment type="caution">
    <text evidence="2">The sequence shown here is derived from an EMBL/GenBank/DDBJ whole genome shotgun (WGS) entry which is preliminary data.</text>
</comment>
<dbReference type="Gene3D" id="3.30.460.20">
    <property type="entry name" value="CorA soluble domain-like"/>
    <property type="match status" value="1"/>
</dbReference>
<feature type="transmembrane region" description="Helical" evidence="1">
    <location>
        <begin position="361"/>
        <end position="382"/>
    </location>
</feature>
<dbReference type="Pfam" id="PF01544">
    <property type="entry name" value="CorA"/>
    <property type="match status" value="1"/>
</dbReference>
<gene>
    <name evidence="2" type="ORF">C8A00DRAFT_47361</name>
</gene>
<evidence type="ECO:0000256" key="1">
    <source>
        <dbReference type="SAM" id="Phobius"/>
    </source>
</evidence>
<dbReference type="Gene3D" id="1.20.58.340">
    <property type="entry name" value="Magnesium transport protein CorA, transmembrane region"/>
    <property type="match status" value="1"/>
</dbReference>
<reference evidence="2" key="2">
    <citation type="submission" date="2023-05" db="EMBL/GenBank/DDBJ databases">
        <authorList>
            <consortium name="Lawrence Berkeley National Laboratory"/>
            <person name="Steindorff A."/>
            <person name="Hensen N."/>
            <person name="Bonometti L."/>
            <person name="Westerberg I."/>
            <person name="Brannstrom I.O."/>
            <person name="Guillou S."/>
            <person name="Cros-Aarteil S."/>
            <person name="Calhoun S."/>
            <person name="Haridas S."/>
            <person name="Kuo A."/>
            <person name="Mondo S."/>
            <person name="Pangilinan J."/>
            <person name="Riley R."/>
            <person name="Labutti K."/>
            <person name="Andreopoulos B."/>
            <person name="Lipzen A."/>
            <person name="Chen C."/>
            <person name="Yanf M."/>
            <person name="Daum C."/>
            <person name="Ng V."/>
            <person name="Clum A."/>
            <person name="Ohm R."/>
            <person name="Martin F."/>
            <person name="Silar P."/>
            <person name="Natvig D."/>
            <person name="Lalanne C."/>
            <person name="Gautier V."/>
            <person name="Ament-Velasquez S.L."/>
            <person name="Kruys A."/>
            <person name="Hutchinson M.I."/>
            <person name="Powell A.J."/>
            <person name="Barry K."/>
            <person name="Miller A.N."/>
            <person name="Grigoriev I.V."/>
            <person name="Debuchy R."/>
            <person name="Gladieux P."/>
            <person name="Thoren M.H."/>
            <person name="Johannesson H."/>
        </authorList>
    </citation>
    <scope>NUCLEOTIDE SEQUENCE</scope>
    <source>
        <strain evidence="2">CBS 538.74</strain>
    </source>
</reference>
<keyword evidence="3" id="KW-1185">Reference proteome</keyword>
<dbReference type="AlphaFoldDB" id="A0AAN6VD85"/>
<proteinExistence type="predicted"/>
<dbReference type="SUPFAM" id="SSF143865">
    <property type="entry name" value="CorA soluble domain-like"/>
    <property type="match status" value="1"/>
</dbReference>
<dbReference type="InterPro" id="IPR045861">
    <property type="entry name" value="CorA_cytoplasmic_dom"/>
</dbReference>
<dbReference type="EMBL" id="MU857234">
    <property type="protein sequence ID" value="KAK4148924.1"/>
    <property type="molecule type" value="Genomic_DNA"/>
</dbReference>
<accession>A0AAN6VD85</accession>
<dbReference type="PANTHER" id="PTHR21535">
    <property type="entry name" value="MAGNESIUM AND COBALT TRANSPORT PROTEIN/MITOCHONDRIAL IMPORT INNER MEMBRANE TRANSLOCASE SUBUNIT TIM8"/>
    <property type="match status" value="1"/>
</dbReference>
<evidence type="ECO:0000313" key="3">
    <source>
        <dbReference type="Proteomes" id="UP001302745"/>
    </source>
</evidence>
<dbReference type="Proteomes" id="UP001302745">
    <property type="component" value="Unassembled WGS sequence"/>
</dbReference>
<evidence type="ECO:0000313" key="2">
    <source>
        <dbReference type="EMBL" id="KAK4148924.1"/>
    </source>
</evidence>